<gene>
    <name evidence="2" type="ORF">FXF69_36340</name>
</gene>
<feature type="transmembrane region" description="Helical" evidence="1">
    <location>
        <begin position="186"/>
        <end position="206"/>
    </location>
</feature>
<dbReference type="Proteomes" id="UP000323380">
    <property type="component" value="Unassembled WGS sequence"/>
</dbReference>
<dbReference type="RefSeq" id="WP_067887141.1">
    <property type="nucleotide sequence ID" value="NZ_VSFG01000010.1"/>
</dbReference>
<dbReference type="AlphaFoldDB" id="A0A5D0NB53"/>
<proteinExistence type="predicted"/>
<dbReference type="EMBL" id="VSFG01000010">
    <property type="protein sequence ID" value="TYB41569.1"/>
    <property type="molecule type" value="Genomic_DNA"/>
</dbReference>
<keyword evidence="1" id="KW-0812">Transmembrane</keyword>
<evidence type="ECO:0000256" key="1">
    <source>
        <dbReference type="SAM" id="Phobius"/>
    </source>
</evidence>
<comment type="caution">
    <text evidence="2">The sequence shown here is derived from an EMBL/GenBank/DDBJ whole genome shotgun (WGS) entry which is preliminary data.</text>
</comment>
<keyword evidence="1" id="KW-1133">Transmembrane helix</keyword>
<keyword evidence="1" id="KW-0472">Membrane</keyword>
<accession>A0A5D0NB53</accession>
<sequence length="216" mass="22702">MIPSAPAAAAPAAVPADLPSRADHLAAALRRDPVYVTDHSPRSLPADAAARIRASAARLGGPVYVAVTPTTGVGPWNPGDSLAALLHDRLRRDGIYIVVPPKGGNGEARQFGPGRLPVKDAWLAAEFESSTDASAPDVIARFADIALSGEAGERRRHPRPAPKSKTRVELDAYDAADRRADRAERAAFGGGAALSGLPILALLVGLRVRRARRARR</sequence>
<evidence type="ECO:0000313" key="3">
    <source>
        <dbReference type="Proteomes" id="UP000323380"/>
    </source>
</evidence>
<dbReference type="STRING" id="1220554.GCA_001552135_01608"/>
<organism evidence="2 3">
    <name type="scientific">Actinomadura chibensis</name>
    <dbReference type="NCBI Taxonomy" id="392828"/>
    <lineage>
        <taxon>Bacteria</taxon>
        <taxon>Bacillati</taxon>
        <taxon>Actinomycetota</taxon>
        <taxon>Actinomycetes</taxon>
        <taxon>Streptosporangiales</taxon>
        <taxon>Thermomonosporaceae</taxon>
        <taxon>Actinomadura</taxon>
    </lineage>
</organism>
<reference evidence="2 3" key="1">
    <citation type="submission" date="2019-08" db="EMBL/GenBank/DDBJ databases">
        <title>Actinomadura sp. nov. CYP1-5 isolated from mountain soil.</title>
        <authorList>
            <person name="Songsumanus A."/>
            <person name="Kuncharoen N."/>
            <person name="Kudo T."/>
            <person name="Yuki M."/>
            <person name="Igarashi Y."/>
            <person name="Tanasupawat S."/>
        </authorList>
    </citation>
    <scope>NUCLEOTIDE SEQUENCE [LARGE SCALE GENOMIC DNA]</scope>
    <source>
        <strain evidence="2 3">JCM 14158</strain>
    </source>
</reference>
<evidence type="ECO:0008006" key="4">
    <source>
        <dbReference type="Google" id="ProtNLM"/>
    </source>
</evidence>
<protein>
    <recommendedName>
        <fullName evidence="4">TPM domain-containing protein</fullName>
    </recommendedName>
</protein>
<name>A0A5D0NB53_9ACTN</name>
<evidence type="ECO:0000313" key="2">
    <source>
        <dbReference type="EMBL" id="TYB41569.1"/>
    </source>
</evidence>
<keyword evidence="3" id="KW-1185">Reference proteome</keyword>